<comment type="caution">
    <text evidence="1">The sequence shown here is derived from an EMBL/GenBank/DDBJ whole genome shotgun (WGS) entry which is preliminary data.</text>
</comment>
<evidence type="ECO:0000313" key="2">
    <source>
        <dbReference type="Proteomes" id="UP000299102"/>
    </source>
</evidence>
<keyword evidence="2" id="KW-1185">Reference proteome</keyword>
<name>A0A4C1VFN5_EUMVA</name>
<organism evidence="1 2">
    <name type="scientific">Eumeta variegata</name>
    <name type="common">Bagworm moth</name>
    <name type="synonym">Eumeta japonica</name>
    <dbReference type="NCBI Taxonomy" id="151549"/>
    <lineage>
        <taxon>Eukaryota</taxon>
        <taxon>Metazoa</taxon>
        <taxon>Ecdysozoa</taxon>
        <taxon>Arthropoda</taxon>
        <taxon>Hexapoda</taxon>
        <taxon>Insecta</taxon>
        <taxon>Pterygota</taxon>
        <taxon>Neoptera</taxon>
        <taxon>Endopterygota</taxon>
        <taxon>Lepidoptera</taxon>
        <taxon>Glossata</taxon>
        <taxon>Ditrysia</taxon>
        <taxon>Tineoidea</taxon>
        <taxon>Psychidae</taxon>
        <taxon>Oiketicinae</taxon>
        <taxon>Eumeta</taxon>
    </lineage>
</organism>
<dbReference type="Proteomes" id="UP000299102">
    <property type="component" value="Unassembled WGS sequence"/>
</dbReference>
<gene>
    <name evidence="1" type="ORF">EVAR_24253_1</name>
</gene>
<evidence type="ECO:0000313" key="1">
    <source>
        <dbReference type="EMBL" id="GBP37122.1"/>
    </source>
</evidence>
<sequence length="134" mass="14796">MIFRALSWGKQARESGIFELLSTHSLLLLGMTKSFYPISITPKAQYPSCSLPFYSRLVSGSPAVSKSGRRGMGDQIDEKQTLRCSILNEIKRKGTIGKGTPRMSPSILIGLGLTRFKEDSGAFALSYKKDYVNI</sequence>
<dbReference type="EMBL" id="BGZK01000329">
    <property type="protein sequence ID" value="GBP37122.1"/>
    <property type="molecule type" value="Genomic_DNA"/>
</dbReference>
<proteinExistence type="predicted"/>
<protein>
    <submittedName>
        <fullName evidence="1">Uncharacterized protein</fullName>
    </submittedName>
</protein>
<accession>A0A4C1VFN5</accession>
<dbReference type="AlphaFoldDB" id="A0A4C1VFN5"/>
<reference evidence="1 2" key="1">
    <citation type="journal article" date="2019" name="Commun. Biol.">
        <title>The bagworm genome reveals a unique fibroin gene that provides high tensile strength.</title>
        <authorList>
            <person name="Kono N."/>
            <person name="Nakamura H."/>
            <person name="Ohtoshi R."/>
            <person name="Tomita M."/>
            <person name="Numata K."/>
            <person name="Arakawa K."/>
        </authorList>
    </citation>
    <scope>NUCLEOTIDE SEQUENCE [LARGE SCALE GENOMIC DNA]</scope>
</reference>